<evidence type="ECO:0000256" key="1">
    <source>
        <dbReference type="ARBA" id="ARBA00009437"/>
    </source>
</evidence>
<dbReference type="SUPFAM" id="SSF46785">
    <property type="entry name" value="Winged helix' DNA-binding domain"/>
    <property type="match status" value="1"/>
</dbReference>
<reference evidence="7" key="1">
    <citation type="journal article" date="2019" name="Int. J. Syst. Evol. Microbiol.">
        <title>The Global Catalogue of Microorganisms (GCM) 10K type strain sequencing project: providing services to taxonomists for standard genome sequencing and annotation.</title>
        <authorList>
            <consortium name="The Broad Institute Genomics Platform"/>
            <consortium name="The Broad Institute Genome Sequencing Center for Infectious Disease"/>
            <person name="Wu L."/>
            <person name="Ma J."/>
        </authorList>
    </citation>
    <scope>NUCLEOTIDE SEQUENCE [LARGE SCALE GENOMIC DNA]</scope>
    <source>
        <strain evidence="7">JCM 11896</strain>
    </source>
</reference>
<comment type="similarity">
    <text evidence="1">Belongs to the LysR transcriptional regulatory family.</text>
</comment>
<dbReference type="EMBL" id="BAAAJK010000006">
    <property type="protein sequence ID" value="GAA1384579.1"/>
    <property type="molecule type" value="Genomic_DNA"/>
</dbReference>
<dbReference type="InterPro" id="IPR000847">
    <property type="entry name" value="LysR_HTH_N"/>
</dbReference>
<keyword evidence="4" id="KW-0804">Transcription</keyword>
<evidence type="ECO:0000256" key="2">
    <source>
        <dbReference type="ARBA" id="ARBA00023015"/>
    </source>
</evidence>
<gene>
    <name evidence="6" type="ORF">GCM10009613_15650</name>
</gene>
<keyword evidence="2" id="KW-0805">Transcription regulation</keyword>
<evidence type="ECO:0000313" key="6">
    <source>
        <dbReference type="EMBL" id="GAA1384579.1"/>
    </source>
</evidence>
<protein>
    <submittedName>
        <fullName evidence="6">LysR family transcriptional regulator</fullName>
    </submittedName>
</protein>
<dbReference type="Pfam" id="PF00126">
    <property type="entry name" value="HTH_1"/>
    <property type="match status" value="1"/>
</dbReference>
<dbReference type="RefSeq" id="WP_344019909.1">
    <property type="nucleotide sequence ID" value="NZ_BAAAJK010000006.1"/>
</dbReference>
<evidence type="ECO:0000256" key="4">
    <source>
        <dbReference type="ARBA" id="ARBA00023163"/>
    </source>
</evidence>
<organism evidence="6 7">
    <name type="scientific">Pseudonocardia kongjuensis</name>
    <dbReference type="NCBI Taxonomy" id="102227"/>
    <lineage>
        <taxon>Bacteria</taxon>
        <taxon>Bacillati</taxon>
        <taxon>Actinomycetota</taxon>
        <taxon>Actinomycetes</taxon>
        <taxon>Pseudonocardiales</taxon>
        <taxon>Pseudonocardiaceae</taxon>
        <taxon>Pseudonocardia</taxon>
    </lineage>
</organism>
<dbReference type="PROSITE" id="PS50931">
    <property type="entry name" value="HTH_LYSR"/>
    <property type="match status" value="1"/>
</dbReference>
<name>A0ABP4IAW1_9PSEU</name>
<dbReference type="InterPro" id="IPR036390">
    <property type="entry name" value="WH_DNA-bd_sf"/>
</dbReference>
<dbReference type="Proteomes" id="UP001501414">
    <property type="component" value="Unassembled WGS sequence"/>
</dbReference>
<dbReference type="PANTHER" id="PTHR30346:SF29">
    <property type="entry name" value="LYSR SUBSTRATE-BINDING"/>
    <property type="match status" value="1"/>
</dbReference>
<keyword evidence="7" id="KW-1185">Reference proteome</keyword>
<dbReference type="InterPro" id="IPR005119">
    <property type="entry name" value="LysR_subst-bd"/>
</dbReference>
<sequence>MYKLHHLVTFQAVHRTGSFALAARELDYTPSAVSQQIAALERECGLVLFERQAQGVRATAAADQVAELSRPLLAGAEEFGRRVRALAAGRGSRLVLGSFPTASVQLVPAALTAFGSRCPHSEITLEEGEPEELIEGVADGGLDLALVYEYGLCPRTWSPNLTVRALTREGLFLLEAPGGGPGQDRIERLRDRHWITSREGTAGALSLTRLCASAGFEPRVLHRSNDYDVVRELVIATGAVAVVPELGHTADDRIAATRITRHRAHRTVLVAYRTGNVNPLIGEFLDALQQVVPGWADR</sequence>
<comment type="caution">
    <text evidence="6">The sequence shown here is derived from an EMBL/GenBank/DDBJ whole genome shotgun (WGS) entry which is preliminary data.</text>
</comment>
<dbReference type="SUPFAM" id="SSF53850">
    <property type="entry name" value="Periplasmic binding protein-like II"/>
    <property type="match status" value="1"/>
</dbReference>
<keyword evidence="3" id="KW-0238">DNA-binding</keyword>
<feature type="domain" description="HTH lysR-type" evidence="5">
    <location>
        <begin position="1"/>
        <end position="59"/>
    </location>
</feature>
<dbReference type="Gene3D" id="1.10.10.10">
    <property type="entry name" value="Winged helix-like DNA-binding domain superfamily/Winged helix DNA-binding domain"/>
    <property type="match status" value="1"/>
</dbReference>
<evidence type="ECO:0000313" key="7">
    <source>
        <dbReference type="Proteomes" id="UP001501414"/>
    </source>
</evidence>
<proteinExistence type="inferred from homology"/>
<dbReference type="Gene3D" id="3.40.190.10">
    <property type="entry name" value="Periplasmic binding protein-like II"/>
    <property type="match status" value="2"/>
</dbReference>
<evidence type="ECO:0000259" key="5">
    <source>
        <dbReference type="PROSITE" id="PS50931"/>
    </source>
</evidence>
<dbReference type="InterPro" id="IPR036388">
    <property type="entry name" value="WH-like_DNA-bd_sf"/>
</dbReference>
<dbReference type="PANTHER" id="PTHR30346">
    <property type="entry name" value="TRANSCRIPTIONAL DUAL REGULATOR HCAR-RELATED"/>
    <property type="match status" value="1"/>
</dbReference>
<dbReference type="Pfam" id="PF03466">
    <property type="entry name" value="LysR_substrate"/>
    <property type="match status" value="1"/>
</dbReference>
<accession>A0ABP4IAW1</accession>
<evidence type="ECO:0000256" key="3">
    <source>
        <dbReference type="ARBA" id="ARBA00023125"/>
    </source>
</evidence>